<reference evidence="2 3" key="1">
    <citation type="submission" date="2018-07" db="EMBL/GenBank/DDBJ databases">
        <title>Genomic Encyclopedia of Type Strains, Phase IV (KMG-IV): sequencing the most valuable type-strain genomes for metagenomic binning, comparative biology and taxonomic classification.</title>
        <authorList>
            <person name="Goeker M."/>
        </authorList>
    </citation>
    <scope>NUCLEOTIDE SEQUENCE [LARGE SCALE GENOMIC DNA]</scope>
    <source>
        <strain evidence="2 3">DSM 21352</strain>
    </source>
</reference>
<name>A0A370F5P8_9BURK</name>
<keyword evidence="1" id="KW-0472">Membrane</keyword>
<comment type="caution">
    <text evidence="2">The sequence shown here is derived from an EMBL/GenBank/DDBJ whole genome shotgun (WGS) entry which is preliminary data.</text>
</comment>
<protein>
    <submittedName>
        <fullName evidence="2">Anti-sigma factor RsiW</fullName>
    </submittedName>
</protein>
<evidence type="ECO:0000313" key="3">
    <source>
        <dbReference type="Proteomes" id="UP000255265"/>
    </source>
</evidence>
<feature type="transmembrane region" description="Helical" evidence="1">
    <location>
        <begin position="60"/>
        <end position="80"/>
    </location>
</feature>
<organism evidence="2 3">
    <name type="scientific">Pseudacidovorax intermedius</name>
    <dbReference type="NCBI Taxonomy" id="433924"/>
    <lineage>
        <taxon>Bacteria</taxon>
        <taxon>Pseudomonadati</taxon>
        <taxon>Pseudomonadota</taxon>
        <taxon>Betaproteobacteria</taxon>
        <taxon>Burkholderiales</taxon>
        <taxon>Comamonadaceae</taxon>
        <taxon>Pseudacidovorax</taxon>
    </lineage>
</organism>
<evidence type="ECO:0000313" key="2">
    <source>
        <dbReference type="EMBL" id="RDI16637.1"/>
    </source>
</evidence>
<accession>A0A370F5P8</accession>
<dbReference type="EMBL" id="QQAV01000020">
    <property type="protein sequence ID" value="RDI16637.1"/>
    <property type="molecule type" value="Genomic_DNA"/>
</dbReference>
<dbReference type="AlphaFoldDB" id="A0A370F5P8"/>
<sequence length="243" mass="26386">MNRPAPPPTHHSPDEEWDRLRRQLRQLHAPVLEEAPPPGLLAAAKAFEEAVARKRRQAQALRWSGMAAAVVLAFGAGWSANGLQGATGGHTMAATQAPPLHGFVREAAVAYSLYVPEKRHPVEVRAAEEQHLVQWLSHRLDRPLKLPDLASQGYALVGGRLLPGTAGARAQFMYQNAEGQRLTLYLGQIDAGAPEARGAAFRFEAGPQLSTFYWVDDGFGYALSAPLGRDRLLALAQTVHGQL</sequence>
<dbReference type="OrthoDB" id="9152892at2"/>
<dbReference type="RefSeq" id="WP_114805011.1">
    <property type="nucleotide sequence ID" value="NZ_QQAV01000020.1"/>
</dbReference>
<gene>
    <name evidence="2" type="ORF">DFR41_12043</name>
</gene>
<keyword evidence="1" id="KW-0812">Transmembrane</keyword>
<evidence type="ECO:0000256" key="1">
    <source>
        <dbReference type="SAM" id="Phobius"/>
    </source>
</evidence>
<dbReference type="Proteomes" id="UP000255265">
    <property type="component" value="Unassembled WGS sequence"/>
</dbReference>
<proteinExistence type="predicted"/>
<keyword evidence="3" id="KW-1185">Reference proteome</keyword>
<keyword evidence="1" id="KW-1133">Transmembrane helix</keyword>